<evidence type="ECO:0000313" key="2">
    <source>
        <dbReference type="Proteomes" id="UP000095492"/>
    </source>
</evidence>
<reference evidence="1 2" key="1">
    <citation type="submission" date="2015-09" db="EMBL/GenBank/DDBJ databases">
        <authorList>
            <consortium name="Pathogen Informatics"/>
        </authorList>
    </citation>
    <scope>NUCLEOTIDE SEQUENCE [LARGE SCALE GENOMIC DNA]</scope>
    <source>
        <strain evidence="1 2">2789STDY5608891</strain>
    </source>
</reference>
<dbReference type="STRING" id="39490.ERS852448_01945"/>
<dbReference type="RefSeq" id="WP_055290431.1">
    <property type="nucleotide sequence ID" value="NZ_CP173382.1"/>
</dbReference>
<dbReference type="GeneID" id="97391735"/>
<proteinExistence type="predicted"/>
<dbReference type="EMBL" id="CYYA01000013">
    <property type="protein sequence ID" value="CUN11984.1"/>
    <property type="molecule type" value="Genomic_DNA"/>
</dbReference>
<evidence type="ECO:0000313" key="1">
    <source>
        <dbReference type="EMBL" id="CUN11984.1"/>
    </source>
</evidence>
<sequence>MEIEKEVTKFVKTINRGPESFIKTFKDDDEENKEVINSEELEPYDILNLKTTLENRLSEIRPLICK</sequence>
<name>A0A173UAX7_EUBRA</name>
<dbReference type="Proteomes" id="UP000095492">
    <property type="component" value="Unassembled WGS sequence"/>
</dbReference>
<protein>
    <submittedName>
        <fullName evidence="1">Uncharacterized protein</fullName>
    </submittedName>
</protein>
<dbReference type="AlphaFoldDB" id="A0A173UAX7"/>
<gene>
    <name evidence="1" type="ORF">ERS852448_01945</name>
</gene>
<accession>A0A173UAX7</accession>
<organism evidence="1 2">
    <name type="scientific">Eubacterium ramulus</name>
    <dbReference type="NCBI Taxonomy" id="39490"/>
    <lineage>
        <taxon>Bacteria</taxon>
        <taxon>Bacillati</taxon>
        <taxon>Bacillota</taxon>
        <taxon>Clostridia</taxon>
        <taxon>Eubacteriales</taxon>
        <taxon>Eubacteriaceae</taxon>
        <taxon>Eubacterium</taxon>
    </lineage>
</organism>